<comment type="caution">
    <text evidence="1">The sequence shown here is derived from an EMBL/GenBank/DDBJ whole genome shotgun (WGS) entry which is preliminary data.</text>
</comment>
<dbReference type="EMBL" id="MLJW01004057">
    <property type="protein sequence ID" value="OIQ70731.1"/>
    <property type="molecule type" value="Genomic_DNA"/>
</dbReference>
<proteinExistence type="predicted"/>
<protein>
    <submittedName>
        <fullName evidence="1">Uncharacterized protein</fullName>
    </submittedName>
</protein>
<name>A0A1J5PZL9_9ZZZZ</name>
<sequence>MRARLDHRDHVRRLPLILQLHRAKDTREAAAIDLSAQLGPQMPQRADVILMRVGDKNRLDPVGAFFQPADIRQDQINTGRPVHIREGHPQIDDDQPLFSLTSIAIDVAIHPDLPRAAKGKIDQALFAHTFSNSRLYLWITVNPCMVRSSSTLSNSVNP</sequence>
<dbReference type="AlphaFoldDB" id="A0A1J5PZL9"/>
<reference evidence="1" key="1">
    <citation type="submission" date="2016-10" db="EMBL/GenBank/DDBJ databases">
        <title>Sequence of Gallionella enrichment culture.</title>
        <authorList>
            <person name="Poehlein A."/>
            <person name="Muehling M."/>
            <person name="Daniel R."/>
        </authorList>
    </citation>
    <scope>NUCLEOTIDE SEQUENCE</scope>
</reference>
<gene>
    <name evidence="1" type="ORF">GALL_476530</name>
</gene>
<accession>A0A1J5PZL9</accession>
<evidence type="ECO:0000313" key="1">
    <source>
        <dbReference type="EMBL" id="OIQ70731.1"/>
    </source>
</evidence>
<organism evidence="1">
    <name type="scientific">mine drainage metagenome</name>
    <dbReference type="NCBI Taxonomy" id="410659"/>
    <lineage>
        <taxon>unclassified sequences</taxon>
        <taxon>metagenomes</taxon>
        <taxon>ecological metagenomes</taxon>
    </lineage>
</organism>